<evidence type="ECO:0000256" key="9">
    <source>
        <dbReference type="ARBA" id="ARBA00022989"/>
    </source>
</evidence>
<evidence type="ECO:0000256" key="13">
    <source>
        <dbReference type="PROSITE-ProRule" id="PRU00169"/>
    </source>
</evidence>
<keyword evidence="5 13" id="KW-0597">Phosphoprotein</keyword>
<evidence type="ECO:0000313" key="17">
    <source>
        <dbReference type="Proteomes" id="UP001597469"/>
    </source>
</evidence>
<dbReference type="SMART" id="SM00448">
    <property type="entry name" value="REC"/>
    <property type="match status" value="1"/>
</dbReference>
<keyword evidence="4" id="KW-1003">Cell membrane</keyword>
<dbReference type="RefSeq" id="WP_381518489.1">
    <property type="nucleotide sequence ID" value="NZ_JBHULN010000001.1"/>
</dbReference>
<dbReference type="InterPro" id="IPR011006">
    <property type="entry name" value="CheY-like_superfamily"/>
</dbReference>
<dbReference type="PANTHER" id="PTHR45339:SF1">
    <property type="entry name" value="HYBRID SIGNAL TRANSDUCTION HISTIDINE KINASE J"/>
    <property type="match status" value="1"/>
</dbReference>
<dbReference type="InterPro" id="IPR036641">
    <property type="entry name" value="HPT_dom_sf"/>
</dbReference>
<comment type="catalytic activity">
    <reaction evidence="1">
        <text>ATP + protein L-histidine = ADP + protein N-phospho-L-histidine.</text>
        <dbReference type="EC" id="2.7.13.3"/>
    </reaction>
</comment>
<sequence>MANISHDIRTPLNAILGFTELLSEKRLKATIAYSGIEAIRLVETMAFDLILMDIRMPEMDGYTATQVIRQRLALTTPIIAMTAYTMVGEREWCLAVGMNEYLSKPIRIEQIDGVLSRFVPSVALNATSSATTHDTVGEPALIDLAYLEEVTAGDNELLAELVSLFTRDLPRYRLTLFQAIEAKDRPTFNQIAHKFRSSLNSLAMLGIAEQLKALENEDAVFDFELGIRLASLFQDINRGVTSLEHQLENRLTK</sequence>
<evidence type="ECO:0000256" key="12">
    <source>
        <dbReference type="PROSITE-ProRule" id="PRU00110"/>
    </source>
</evidence>
<dbReference type="PROSITE" id="PS50894">
    <property type="entry name" value="HPT"/>
    <property type="match status" value="1"/>
</dbReference>
<evidence type="ECO:0000256" key="4">
    <source>
        <dbReference type="ARBA" id="ARBA00022475"/>
    </source>
</evidence>
<evidence type="ECO:0000259" key="14">
    <source>
        <dbReference type="PROSITE" id="PS50110"/>
    </source>
</evidence>
<keyword evidence="6" id="KW-0812">Transmembrane</keyword>
<dbReference type="InterPro" id="IPR001789">
    <property type="entry name" value="Sig_transdc_resp-reg_receiver"/>
</dbReference>
<evidence type="ECO:0000256" key="6">
    <source>
        <dbReference type="ARBA" id="ARBA00022692"/>
    </source>
</evidence>
<keyword evidence="8" id="KW-0067">ATP-binding</keyword>
<dbReference type="SMART" id="SM00388">
    <property type="entry name" value="HisKA"/>
    <property type="match status" value="1"/>
</dbReference>
<evidence type="ECO:0000256" key="10">
    <source>
        <dbReference type="ARBA" id="ARBA00023012"/>
    </source>
</evidence>
<comment type="caution">
    <text evidence="16">The sequence shown here is derived from an EMBL/GenBank/DDBJ whole genome shotgun (WGS) entry which is preliminary data.</text>
</comment>
<dbReference type="Proteomes" id="UP001597469">
    <property type="component" value="Unassembled WGS sequence"/>
</dbReference>
<dbReference type="CDD" id="cd17546">
    <property type="entry name" value="REC_hyHK_CKI1_RcsC-like"/>
    <property type="match status" value="1"/>
</dbReference>
<reference evidence="17" key="1">
    <citation type="journal article" date="2019" name="Int. J. Syst. Evol. Microbiol.">
        <title>The Global Catalogue of Microorganisms (GCM) 10K type strain sequencing project: providing services to taxonomists for standard genome sequencing and annotation.</title>
        <authorList>
            <consortium name="The Broad Institute Genomics Platform"/>
            <consortium name="The Broad Institute Genome Sequencing Center for Infectious Disease"/>
            <person name="Wu L."/>
            <person name="Ma J."/>
        </authorList>
    </citation>
    <scope>NUCLEOTIDE SEQUENCE [LARGE SCALE GENOMIC DNA]</scope>
    <source>
        <strain evidence="17">KCTC 42805</strain>
    </source>
</reference>
<evidence type="ECO:0000256" key="5">
    <source>
        <dbReference type="ARBA" id="ARBA00022553"/>
    </source>
</evidence>
<evidence type="ECO:0000259" key="15">
    <source>
        <dbReference type="PROSITE" id="PS50894"/>
    </source>
</evidence>
<keyword evidence="9" id="KW-1133">Transmembrane helix</keyword>
<accession>A0ABW5LXF3</accession>
<dbReference type="PANTHER" id="PTHR45339">
    <property type="entry name" value="HYBRID SIGNAL TRANSDUCTION HISTIDINE KINASE J"/>
    <property type="match status" value="1"/>
</dbReference>
<keyword evidence="17" id="KW-1185">Reference proteome</keyword>
<dbReference type="InterPro" id="IPR003661">
    <property type="entry name" value="HisK_dim/P_dom"/>
</dbReference>
<dbReference type="PROSITE" id="PS50110">
    <property type="entry name" value="RESPONSE_REGULATORY"/>
    <property type="match status" value="1"/>
</dbReference>
<keyword evidence="11" id="KW-0472">Membrane</keyword>
<comment type="subcellular location">
    <subcellularLocation>
        <location evidence="2">Cell membrane</location>
        <topology evidence="2">Multi-pass membrane protein</topology>
    </subcellularLocation>
</comment>
<evidence type="ECO:0000256" key="11">
    <source>
        <dbReference type="ARBA" id="ARBA00023136"/>
    </source>
</evidence>
<dbReference type="InterPro" id="IPR008207">
    <property type="entry name" value="Sig_transdc_His_kin_Hpt_dom"/>
</dbReference>
<feature type="modified residue" description="4-aspartylphosphate" evidence="13">
    <location>
        <position position="53"/>
    </location>
</feature>
<dbReference type="Gene3D" id="3.40.50.2300">
    <property type="match status" value="1"/>
</dbReference>
<keyword evidence="10" id="KW-0902">Two-component regulatory system</keyword>
<evidence type="ECO:0000256" key="1">
    <source>
        <dbReference type="ARBA" id="ARBA00000085"/>
    </source>
</evidence>
<dbReference type="SUPFAM" id="SSF52172">
    <property type="entry name" value="CheY-like"/>
    <property type="match status" value="1"/>
</dbReference>
<feature type="modified residue" description="Phosphohistidine" evidence="12">
    <location>
        <position position="193"/>
    </location>
</feature>
<dbReference type="SUPFAM" id="SSF47226">
    <property type="entry name" value="Histidine-containing phosphotransfer domain, HPT domain"/>
    <property type="match status" value="1"/>
</dbReference>
<feature type="domain" description="Response regulatory" evidence="14">
    <location>
        <begin position="1"/>
        <end position="119"/>
    </location>
</feature>
<evidence type="ECO:0000256" key="3">
    <source>
        <dbReference type="ARBA" id="ARBA00012438"/>
    </source>
</evidence>
<dbReference type="Gene3D" id="1.20.120.160">
    <property type="entry name" value="HPT domain"/>
    <property type="match status" value="1"/>
</dbReference>
<feature type="domain" description="HPt" evidence="15">
    <location>
        <begin position="154"/>
        <end position="250"/>
    </location>
</feature>
<gene>
    <name evidence="16" type="ORF">ACFSUS_02320</name>
</gene>
<evidence type="ECO:0000256" key="8">
    <source>
        <dbReference type="ARBA" id="ARBA00022840"/>
    </source>
</evidence>
<dbReference type="EMBL" id="JBHULN010000001">
    <property type="protein sequence ID" value="MFD2569450.1"/>
    <property type="molecule type" value="Genomic_DNA"/>
</dbReference>
<dbReference type="Pfam" id="PF00072">
    <property type="entry name" value="Response_reg"/>
    <property type="match status" value="1"/>
</dbReference>
<dbReference type="EC" id="2.7.13.3" evidence="3"/>
<proteinExistence type="predicted"/>
<evidence type="ECO:0000256" key="7">
    <source>
        <dbReference type="ARBA" id="ARBA00022741"/>
    </source>
</evidence>
<name>A0ABW5LXF3_9BACT</name>
<protein>
    <recommendedName>
        <fullName evidence="3">histidine kinase</fullName>
        <ecNumber evidence="3">2.7.13.3</ecNumber>
    </recommendedName>
</protein>
<keyword evidence="7" id="KW-0547">Nucleotide-binding</keyword>
<evidence type="ECO:0000313" key="16">
    <source>
        <dbReference type="EMBL" id="MFD2569450.1"/>
    </source>
</evidence>
<organism evidence="16 17">
    <name type="scientific">Spirosoma soli</name>
    <dbReference type="NCBI Taxonomy" id="1770529"/>
    <lineage>
        <taxon>Bacteria</taxon>
        <taxon>Pseudomonadati</taxon>
        <taxon>Bacteroidota</taxon>
        <taxon>Cytophagia</taxon>
        <taxon>Cytophagales</taxon>
        <taxon>Cytophagaceae</taxon>
        <taxon>Spirosoma</taxon>
    </lineage>
</organism>
<evidence type="ECO:0000256" key="2">
    <source>
        <dbReference type="ARBA" id="ARBA00004651"/>
    </source>
</evidence>